<comment type="caution">
    <text evidence="1">The sequence shown here is derived from an EMBL/GenBank/DDBJ whole genome shotgun (WGS) entry which is preliminary data.</text>
</comment>
<evidence type="ECO:0000313" key="2">
    <source>
        <dbReference type="Proteomes" id="UP001148737"/>
    </source>
</evidence>
<evidence type="ECO:0000313" key="1">
    <source>
        <dbReference type="EMBL" id="KAJ3476865.1"/>
    </source>
</evidence>
<sequence length="470" mass="52279">MKFCLVTLAFLAAKLNAAPVAIDEVEMSSPDAPGAHFRGDDADQAYHTITPHPKDHFRGDDADQVYHTITPHRKDHFRGDDADQVYHTIIPHPRDVSGDHSRGDDGDQVYHTITPHPKDHFRGDDADQVYHTITPHDEPFAKETHVYVPRQTTDISLDVYTSKQGQMPSPIMLWFHGGYLITGSRIAIPDWLLNFAYDQGWTVVSPDYRVLPESTGLATIEDLQSAYRWVAKELPCIHRECDANRIILAGASAGGWCAVVNAMLVTDPASCAGLPLPRALFLIYPIVDIGSEKWAKSFTIPDSHVDSETKHHLLQDIPLRIARREASLGEDFPTSEEELKTRKRLPLLYSVMEEGRLLDYLTGLSGFAARRMASGLERTILRDPTVQKLFPLSCAFSSEYPSTVIVHGTADRGVSSEESETLLQKLQSAGLAAQYFPESGADHAFDIGWEEPNDTMRSALRALQGIVCNK</sequence>
<proteinExistence type="predicted"/>
<accession>A0ACC1QIJ5</accession>
<reference evidence="1" key="1">
    <citation type="submission" date="2022-07" db="EMBL/GenBank/DDBJ databases">
        <title>Genome Sequence of Lecanicillium saksenae.</title>
        <authorList>
            <person name="Buettner E."/>
        </authorList>
    </citation>
    <scope>NUCLEOTIDE SEQUENCE</scope>
    <source>
        <strain evidence="1">VT-O1</strain>
    </source>
</reference>
<dbReference type="EMBL" id="JANAKD010001734">
    <property type="protein sequence ID" value="KAJ3476865.1"/>
    <property type="molecule type" value="Genomic_DNA"/>
</dbReference>
<protein>
    <submittedName>
        <fullName evidence="1">Uncharacterized protein</fullName>
    </submittedName>
</protein>
<gene>
    <name evidence="1" type="ORF">NLG97_g8995</name>
</gene>
<name>A0ACC1QIJ5_9HYPO</name>
<dbReference type="Proteomes" id="UP001148737">
    <property type="component" value="Unassembled WGS sequence"/>
</dbReference>
<keyword evidence="2" id="KW-1185">Reference proteome</keyword>
<organism evidence="1 2">
    <name type="scientific">Lecanicillium saksenae</name>
    <dbReference type="NCBI Taxonomy" id="468837"/>
    <lineage>
        <taxon>Eukaryota</taxon>
        <taxon>Fungi</taxon>
        <taxon>Dikarya</taxon>
        <taxon>Ascomycota</taxon>
        <taxon>Pezizomycotina</taxon>
        <taxon>Sordariomycetes</taxon>
        <taxon>Hypocreomycetidae</taxon>
        <taxon>Hypocreales</taxon>
        <taxon>Cordycipitaceae</taxon>
        <taxon>Lecanicillium</taxon>
    </lineage>
</organism>